<name>A0A557S6F8_9GAMM</name>
<feature type="transmembrane region" description="Helical" evidence="12">
    <location>
        <begin position="16"/>
        <end position="37"/>
    </location>
</feature>
<comment type="similarity">
    <text evidence="2">Belongs to the DsbB family. BdbC subfamily.</text>
</comment>
<evidence type="ECO:0000256" key="7">
    <source>
        <dbReference type="ARBA" id="ARBA00023002"/>
    </source>
</evidence>
<evidence type="ECO:0000256" key="10">
    <source>
        <dbReference type="ARBA" id="ARBA00023186"/>
    </source>
</evidence>
<evidence type="ECO:0000256" key="11">
    <source>
        <dbReference type="ARBA" id="ARBA00023284"/>
    </source>
</evidence>
<keyword evidence="14" id="KW-1185">Reference proteome</keyword>
<evidence type="ECO:0000256" key="2">
    <source>
        <dbReference type="ARBA" id="ARBA00007602"/>
    </source>
</evidence>
<dbReference type="InterPro" id="IPR012187">
    <property type="entry name" value="Disulphide_bond_form_BdbC"/>
</dbReference>
<evidence type="ECO:0000256" key="4">
    <source>
        <dbReference type="ARBA" id="ARBA00022692"/>
    </source>
</evidence>
<evidence type="ECO:0000256" key="1">
    <source>
        <dbReference type="ARBA" id="ARBA00004141"/>
    </source>
</evidence>
<comment type="subcellular location">
    <subcellularLocation>
        <location evidence="1">Membrane</location>
        <topology evidence="1">Multi-pass membrane protein</topology>
    </subcellularLocation>
</comment>
<evidence type="ECO:0000256" key="12">
    <source>
        <dbReference type="SAM" id="Phobius"/>
    </source>
</evidence>
<keyword evidence="3" id="KW-0813">Transport</keyword>
<dbReference type="PANTHER" id="PTHR43469:SF1">
    <property type="entry name" value="SPBETA PROPHAGE-DERIVED DISULFIDE BOND FORMATION PROTEIN B"/>
    <property type="match status" value="1"/>
</dbReference>
<feature type="transmembrane region" description="Helical" evidence="12">
    <location>
        <begin position="49"/>
        <end position="69"/>
    </location>
</feature>
<dbReference type="AlphaFoldDB" id="A0A557S6F8"/>
<keyword evidence="6 12" id="KW-1133">Transmembrane helix</keyword>
<reference evidence="13 14" key="1">
    <citation type="submission" date="2019-07" db="EMBL/GenBank/DDBJ databases">
        <title>The pathways for chlorine oxyanion respiration interact through the shared metabolite chlorate.</title>
        <authorList>
            <person name="Barnum T.P."/>
            <person name="Cheng Y."/>
            <person name="Hill K.A."/>
            <person name="Lucas L.N."/>
            <person name="Carlson H.K."/>
            <person name="Coates J.D."/>
        </authorList>
    </citation>
    <scope>NUCLEOTIDE SEQUENCE [LARGE SCALE GENOMIC DNA]</scope>
    <source>
        <strain evidence="13 14">BK-1</strain>
    </source>
</reference>
<dbReference type="InterPro" id="IPR023380">
    <property type="entry name" value="DsbB-like_sf"/>
</dbReference>
<dbReference type="GO" id="GO:0016020">
    <property type="term" value="C:membrane"/>
    <property type="evidence" value="ECO:0007669"/>
    <property type="project" value="UniProtKB-SubCell"/>
</dbReference>
<evidence type="ECO:0000313" key="13">
    <source>
        <dbReference type="EMBL" id="TVO73000.1"/>
    </source>
</evidence>
<feature type="transmembrane region" description="Helical" evidence="12">
    <location>
        <begin position="119"/>
        <end position="143"/>
    </location>
</feature>
<dbReference type="Gene3D" id="1.20.1550.10">
    <property type="entry name" value="DsbB-like"/>
    <property type="match status" value="1"/>
</dbReference>
<keyword evidence="4 12" id="KW-0812">Transmembrane</keyword>
<feature type="transmembrane region" description="Helical" evidence="12">
    <location>
        <begin position="76"/>
        <end position="99"/>
    </location>
</feature>
<dbReference type="SUPFAM" id="SSF158442">
    <property type="entry name" value="DsbB-like"/>
    <property type="match status" value="1"/>
</dbReference>
<evidence type="ECO:0000313" key="14">
    <source>
        <dbReference type="Proteomes" id="UP000316649"/>
    </source>
</evidence>
<evidence type="ECO:0000256" key="6">
    <source>
        <dbReference type="ARBA" id="ARBA00022989"/>
    </source>
</evidence>
<dbReference type="Pfam" id="PF02600">
    <property type="entry name" value="DsbB"/>
    <property type="match status" value="1"/>
</dbReference>
<evidence type="ECO:0000256" key="3">
    <source>
        <dbReference type="ARBA" id="ARBA00022448"/>
    </source>
</evidence>
<dbReference type="Proteomes" id="UP000316649">
    <property type="component" value="Unassembled WGS sequence"/>
</dbReference>
<dbReference type="RefSeq" id="WP_144359357.1">
    <property type="nucleotide sequence ID" value="NZ_VMNH01000014.1"/>
</dbReference>
<keyword evidence="7" id="KW-0560">Oxidoreductase</keyword>
<comment type="caution">
    <text evidence="13">The sequence shown here is derived from an EMBL/GenBank/DDBJ whole genome shotgun (WGS) entry which is preliminary data.</text>
</comment>
<dbReference type="GO" id="GO:0006457">
    <property type="term" value="P:protein folding"/>
    <property type="evidence" value="ECO:0007669"/>
    <property type="project" value="InterPro"/>
</dbReference>
<keyword evidence="9" id="KW-1015">Disulfide bond</keyword>
<dbReference type="OrthoDB" id="158402at2"/>
<dbReference type="PIRSF" id="PIRSF036659">
    <property type="entry name" value="BdbC"/>
    <property type="match status" value="1"/>
</dbReference>
<evidence type="ECO:0000256" key="5">
    <source>
        <dbReference type="ARBA" id="ARBA00022982"/>
    </source>
</evidence>
<accession>A0A557S6F8</accession>
<keyword evidence="5" id="KW-0249">Electron transport</keyword>
<evidence type="ECO:0000256" key="9">
    <source>
        <dbReference type="ARBA" id="ARBA00023157"/>
    </source>
</evidence>
<keyword evidence="8 12" id="KW-0472">Membrane</keyword>
<dbReference type="PANTHER" id="PTHR43469">
    <property type="entry name" value="DISULFIDE FORMATION PROTEIN-RELATED"/>
    <property type="match status" value="1"/>
</dbReference>
<keyword evidence="10" id="KW-0143">Chaperone</keyword>
<protein>
    <submittedName>
        <fullName evidence="13">Disulfide bond formation protein B</fullName>
    </submittedName>
</protein>
<dbReference type="EMBL" id="VMNH01000014">
    <property type="protein sequence ID" value="TVO73000.1"/>
    <property type="molecule type" value="Genomic_DNA"/>
</dbReference>
<organism evidence="13 14">
    <name type="scientific">Sedimenticola selenatireducens</name>
    <dbReference type="NCBI Taxonomy" id="191960"/>
    <lineage>
        <taxon>Bacteria</taxon>
        <taxon>Pseudomonadati</taxon>
        <taxon>Pseudomonadota</taxon>
        <taxon>Gammaproteobacteria</taxon>
        <taxon>Chromatiales</taxon>
        <taxon>Sedimenticolaceae</taxon>
        <taxon>Sedimenticola</taxon>
    </lineage>
</organism>
<dbReference type="GO" id="GO:0015035">
    <property type="term" value="F:protein-disulfide reductase activity"/>
    <property type="evidence" value="ECO:0007669"/>
    <property type="project" value="InterPro"/>
</dbReference>
<gene>
    <name evidence="13" type="ORF">FHP88_12175</name>
</gene>
<sequence length="151" mass="17065">MVASSTDNTSLGQTGWGLIFFCWLIASVATLGSLFFSEIMGFPPCVLCWYQRIFMYPLVVIFLIGLFPLDKKVIQYALPLAVIGWCFAVYHYLLYLGYIPEDLQPCSQGVSCSDTNLELLGFITIPMLSILSYTAIVVLLYVFKKRFVDEK</sequence>
<proteinExistence type="inferred from homology"/>
<dbReference type="HAMAP" id="MF_00287">
    <property type="entry name" value="BdbC"/>
    <property type="match status" value="1"/>
</dbReference>
<keyword evidence="11" id="KW-0676">Redox-active center</keyword>
<evidence type="ECO:0000256" key="8">
    <source>
        <dbReference type="ARBA" id="ARBA00023136"/>
    </source>
</evidence>
<dbReference type="InterPro" id="IPR003752">
    <property type="entry name" value="DiS_bond_form_DsbB/BdbC"/>
</dbReference>